<dbReference type="Pfam" id="PF02457">
    <property type="entry name" value="DAC"/>
    <property type="match status" value="1"/>
</dbReference>
<keyword evidence="3" id="KW-0548">Nucleotidyltransferase</keyword>
<feature type="non-terminal residue" evidence="7">
    <location>
        <position position="1"/>
    </location>
</feature>
<dbReference type="GO" id="GO:0004016">
    <property type="term" value="F:adenylate cyclase activity"/>
    <property type="evidence" value="ECO:0007669"/>
    <property type="project" value="TreeGrafter"/>
</dbReference>
<keyword evidence="5" id="KW-0067">ATP-binding</keyword>
<evidence type="ECO:0000256" key="3">
    <source>
        <dbReference type="ARBA" id="ARBA00022695"/>
    </source>
</evidence>
<evidence type="ECO:0000256" key="1">
    <source>
        <dbReference type="ARBA" id="ARBA00000877"/>
    </source>
</evidence>
<dbReference type="InterPro" id="IPR050338">
    <property type="entry name" value="DisA"/>
</dbReference>
<dbReference type="AlphaFoldDB" id="A0A7V0XEJ4"/>
<proteinExistence type="predicted"/>
<dbReference type="EMBL" id="DSBX01000027">
    <property type="protein sequence ID" value="HDQ98839.1"/>
    <property type="molecule type" value="Genomic_DNA"/>
</dbReference>
<protein>
    <submittedName>
        <fullName evidence="7">TIGR00159 family protein</fullName>
    </submittedName>
</protein>
<keyword evidence="2" id="KW-0808">Transferase</keyword>
<keyword evidence="4" id="KW-0547">Nucleotide-binding</keyword>
<evidence type="ECO:0000256" key="4">
    <source>
        <dbReference type="ARBA" id="ARBA00022741"/>
    </source>
</evidence>
<dbReference type="PROSITE" id="PS51794">
    <property type="entry name" value="DAC"/>
    <property type="match status" value="1"/>
</dbReference>
<reference evidence="7" key="1">
    <citation type="journal article" date="2020" name="mSystems">
        <title>Genome- and Community-Level Interaction Insights into Carbon Utilization and Element Cycling Functions of Hydrothermarchaeota in Hydrothermal Sediment.</title>
        <authorList>
            <person name="Zhou Z."/>
            <person name="Liu Y."/>
            <person name="Xu W."/>
            <person name="Pan J."/>
            <person name="Luo Z.H."/>
            <person name="Li M."/>
        </authorList>
    </citation>
    <scope>NUCLEOTIDE SEQUENCE [LARGE SCALE GENOMIC DNA]</scope>
    <source>
        <strain evidence="7">SpSt-1182</strain>
    </source>
</reference>
<dbReference type="PANTHER" id="PTHR34185:SF1">
    <property type="entry name" value="DIADENYLATE CYCLASE"/>
    <property type="match status" value="1"/>
</dbReference>
<name>A0A7V0XEJ4_UNCW3</name>
<comment type="caution">
    <text evidence="7">The sequence shown here is derived from an EMBL/GenBank/DDBJ whole genome shotgun (WGS) entry which is preliminary data.</text>
</comment>
<dbReference type="InterPro" id="IPR036888">
    <property type="entry name" value="DNA_integrity_DisA_N_sf"/>
</dbReference>
<accession>A0A7V0XEJ4</accession>
<comment type="catalytic activity">
    <reaction evidence="1">
        <text>2 ATP = 3',3'-c-di-AMP + 2 diphosphate</text>
        <dbReference type="Rhea" id="RHEA:35655"/>
        <dbReference type="ChEBI" id="CHEBI:30616"/>
        <dbReference type="ChEBI" id="CHEBI:33019"/>
        <dbReference type="ChEBI" id="CHEBI:71500"/>
        <dbReference type="EC" id="2.7.7.85"/>
    </reaction>
</comment>
<dbReference type="Proteomes" id="UP000885672">
    <property type="component" value="Unassembled WGS sequence"/>
</dbReference>
<evidence type="ECO:0000256" key="5">
    <source>
        <dbReference type="ARBA" id="ARBA00022840"/>
    </source>
</evidence>
<evidence type="ECO:0000259" key="6">
    <source>
        <dbReference type="PROSITE" id="PS51794"/>
    </source>
</evidence>
<dbReference type="InterPro" id="IPR003390">
    <property type="entry name" value="DNA_integrity_scan_DisA_N"/>
</dbReference>
<dbReference type="GO" id="GO:0005524">
    <property type="term" value="F:ATP binding"/>
    <property type="evidence" value="ECO:0007669"/>
    <property type="project" value="UniProtKB-KW"/>
</dbReference>
<feature type="domain" description="DAC" evidence="6">
    <location>
        <begin position="1"/>
        <end position="66"/>
    </location>
</feature>
<evidence type="ECO:0000313" key="7">
    <source>
        <dbReference type="EMBL" id="HDQ98839.1"/>
    </source>
</evidence>
<dbReference type="Gene3D" id="3.40.1700.10">
    <property type="entry name" value="DNA integrity scanning protein, DisA, N-terminal domain"/>
    <property type="match status" value="1"/>
</dbReference>
<dbReference type="GO" id="GO:0106408">
    <property type="term" value="F:diadenylate cyclase activity"/>
    <property type="evidence" value="ECO:0007669"/>
    <property type="project" value="UniProtKB-EC"/>
</dbReference>
<gene>
    <name evidence="7" type="ORF">ENN51_00930</name>
</gene>
<evidence type="ECO:0000256" key="2">
    <source>
        <dbReference type="ARBA" id="ARBA00022679"/>
    </source>
</evidence>
<dbReference type="SUPFAM" id="SSF143597">
    <property type="entry name" value="YojJ-like"/>
    <property type="match status" value="1"/>
</dbReference>
<organism evidence="7">
    <name type="scientific">candidate division WOR-3 bacterium</name>
    <dbReference type="NCBI Taxonomy" id="2052148"/>
    <lineage>
        <taxon>Bacteria</taxon>
        <taxon>Bacteria division WOR-3</taxon>
    </lineage>
</organism>
<sequence>AGDRLVAAGCTLPLSDVTYRNGFLGMRHRAGLGIATLTDATAVIVSESSGRITLANRGRLLVDLTPTQLKYNIARLSAAAPAP</sequence>
<dbReference type="PANTHER" id="PTHR34185">
    <property type="entry name" value="DIADENYLATE CYCLASE"/>
    <property type="match status" value="1"/>
</dbReference>